<dbReference type="EMBL" id="CAJPVJ010061561">
    <property type="protein sequence ID" value="CAG2184213.1"/>
    <property type="molecule type" value="Genomic_DNA"/>
</dbReference>
<feature type="non-terminal residue" evidence="2">
    <location>
        <position position="119"/>
    </location>
</feature>
<accession>A0A7R9MVA1</accession>
<evidence type="ECO:0000313" key="3">
    <source>
        <dbReference type="Proteomes" id="UP000728032"/>
    </source>
</evidence>
<dbReference type="AlphaFoldDB" id="A0A7R9MVA1"/>
<proteinExistence type="predicted"/>
<feature type="non-terminal residue" evidence="2">
    <location>
        <position position="1"/>
    </location>
</feature>
<evidence type="ECO:0000313" key="2">
    <source>
        <dbReference type="EMBL" id="CAD7668764.1"/>
    </source>
</evidence>
<keyword evidence="3" id="KW-1185">Reference proteome</keyword>
<protein>
    <submittedName>
        <fullName evidence="2">Uncharacterized protein</fullName>
    </submittedName>
</protein>
<sequence>IAVNDDMSGDNAVTNGSVVLVLDSMDSNSGAEDVNGLRLNSQTTPSSESSLEFSKDSFDRFGDHLCQLLFSYLPFEEHFRRQCLSKQFQRCLDVSLDVLTITDTLFAKMSAKSGSFGTH</sequence>
<organism evidence="2">
    <name type="scientific">Oppiella nova</name>
    <dbReference type="NCBI Taxonomy" id="334625"/>
    <lineage>
        <taxon>Eukaryota</taxon>
        <taxon>Metazoa</taxon>
        <taxon>Ecdysozoa</taxon>
        <taxon>Arthropoda</taxon>
        <taxon>Chelicerata</taxon>
        <taxon>Arachnida</taxon>
        <taxon>Acari</taxon>
        <taxon>Acariformes</taxon>
        <taxon>Sarcoptiformes</taxon>
        <taxon>Oribatida</taxon>
        <taxon>Brachypylina</taxon>
        <taxon>Oppioidea</taxon>
        <taxon>Oppiidae</taxon>
        <taxon>Oppiella</taxon>
    </lineage>
</organism>
<dbReference type="EMBL" id="OC976386">
    <property type="protein sequence ID" value="CAD7668764.1"/>
    <property type="molecule type" value="Genomic_DNA"/>
</dbReference>
<name>A0A7R9MVA1_9ACAR</name>
<gene>
    <name evidence="2" type="ORF">ONB1V03_LOCUS23633</name>
</gene>
<reference evidence="2" key="1">
    <citation type="submission" date="2020-11" db="EMBL/GenBank/DDBJ databases">
        <authorList>
            <person name="Tran Van P."/>
        </authorList>
    </citation>
    <scope>NUCLEOTIDE SEQUENCE</scope>
</reference>
<evidence type="ECO:0000256" key="1">
    <source>
        <dbReference type="SAM" id="MobiDB-lite"/>
    </source>
</evidence>
<dbReference type="Proteomes" id="UP000728032">
    <property type="component" value="Unassembled WGS sequence"/>
</dbReference>
<dbReference type="OrthoDB" id="549243at2759"/>
<feature type="region of interest" description="Disordered" evidence="1">
    <location>
        <begin position="30"/>
        <end position="51"/>
    </location>
</feature>